<feature type="compositionally biased region" description="Polar residues" evidence="1">
    <location>
        <begin position="33"/>
        <end position="45"/>
    </location>
</feature>
<evidence type="ECO:0000256" key="1">
    <source>
        <dbReference type="SAM" id="MobiDB-lite"/>
    </source>
</evidence>
<organism evidence="2">
    <name type="scientific">Culex pipiens</name>
    <name type="common">House mosquito</name>
    <dbReference type="NCBI Taxonomy" id="7175"/>
    <lineage>
        <taxon>Eukaryota</taxon>
        <taxon>Metazoa</taxon>
        <taxon>Ecdysozoa</taxon>
        <taxon>Arthropoda</taxon>
        <taxon>Hexapoda</taxon>
        <taxon>Insecta</taxon>
        <taxon>Pterygota</taxon>
        <taxon>Neoptera</taxon>
        <taxon>Endopterygota</taxon>
        <taxon>Diptera</taxon>
        <taxon>Nematocera</taxon>
        <taxon>Culicoidea</taxon>
        <taxon>Culicidae</taxon>
        <taxon>Culicinae</taxon>
        <taxon>Culicini</taxon>
        <taxon>Culex</taxon>
        <taxon>Culex</taxon>
    </lineage>
</organism>
<name>A0A8D8JB42_CULPI</name>
<feature type="region of interest" description="Disordered" evidence="1">
    <location>
        <begin position="66"/>
        <end position="105"/>
    </location>
</feature>
<accession>A0A8D8JB42</accession>
<sequence length="105" mass="11240">MSTSDLQFLASNSSSSSSSSSLSLSRRYSAQSKANGTSLSSNGSKNAKLEELAQAKQQIIIHEFLNPNSGPFNNPHHHQQVLPEAARITAQRPNPRWSSTGSTSA</sequence>
<dbReference type="EMBL" id="HBUE01172341">
    <property type="protein sequence ID" value="CAG6515751.1"/>
    <property type="molecule type" value="Transcribed_RNA"/>
</dbReference>
<dbReference type="AlphaFoldDB" id="A0A8D8JB42"/>
<evidence type="ECO:0000313" key="2">
    <source>
        <dbReference type="EMBL" id="CAG6567251.1"/>
    </source>
</evidence>
<feature type="region of interest" description="Disordered" evidence="1">
    <location>
        <begin position="1"/>
        <end position="50"/>
    </location>
</feature>
<feature type="compositionally biased region" description="Low complexity" evidence="1">
    <location>
        <begin position="1"/>
        <end position="32"/>
    </location>
</feature>
<feature type="compositionally biased region" description="Polar residues" evidence="1">
    <location>
        <begin position="96"/>
        <end position="105"/>
    </location>
</feature>
<reference evidence="2" key="1">
    <citation type="submission" date="2021-05" db="EMBL/GenBank/DDBJ databases">
        <authorList>
            <person name="Alioto T."/>
            <person name="Alioto T."/>
            <person name="Gomez Garrido J."/>
        </authorList>
    </citation>
    <scope>NUCLEOTIDE SEQUENCE</scope>
</reference>
<dbReference type="EMBL" id="HBUE01277797">
    <property type="protein sequence ID" value="CAG6567251.1"/>
    <property type="molecule type" value="Transcribed_RNA"/>
</dbReference>
<protein>
    <submittedName>
        <fullName evidence="2">(northern house mosquito) hypothetical protein</fullName>
    </submittedName>
</protein>
<proteinExistence type="predicted"/>